<dbReference type="SUPFAM" id="SSF46626">
    <property type="entry name" value="Cytochrome c"/>
    <property type="match status" value="2"/>
</dbReference>
<dbReference type="PANTHER" id="PTHR30600">
    <property type="entry name" value="CYTOCHROME C PEROXIDASE-RELATED"/>
    <property type="match status" value="1"/>
</dbReference>
<dbReference type="PIRSF" id="PIRSF000294">
    <property type="entry name" value="Cytochrome-c_peroxidase"/>
    <property type="match status" value="1"/>
</dbReference>
<dbReference type="InterPro" id="IPR004852">
    <property type="entry name" value="Di-haem_cyt_c_peroxidsae"/>
</dbReference>
<evidence type="ECO:0000256" key="5">
    <source>
        <dbReference type="ARBA" id="ARBA00022764"/>
    </source>
</evidence>
<dbReference type="EMBL" id="BSSV01000005">
    <property type="protein sequence ID" value="GLX86256.1"/>
    <property type="molecule type" value="Genomic_DNA"/>
</dbReference>
<evidence type="ECO:0000256" key="2">
    <source>
        <dbReference type="ARBA" id="ARBA00022617"/>
    </source>
</evidence>
<evidence type="ECO:0000313" key="11">
    <source>
        <dbReference type="Proteomes" id="UP001157134"/>
    </source>
</evidence>
<evidence type="ECO:0000256" key="4">
    <source>
        <dbReference type="ARBA" id="ARBA00022729"/>
    </source>
</evidence>
<name>A0ABQ6HI53_9GAMM</name>
<keyword evidence="4" id="KW-0732">Signal</keyword>
<dbReference type="PROSITE" id="PS51007">
    <property type="entry name" value="CYTC"/>
    <property type="match status" value="1"/>
</dbReference>
<gene>
    <name evidence="10" type="primary">mauG_2</name>
    <name evidence="10" type="ORF">tloyanaT_25090</name>
</gene>
<proteinExistence type="predicted"/>
<comment type="caution">
    <text evidence="10">The sequence shown here is derived from an EMBL/GenBank/DDBJ whole genome shotgun (WGS) entry which is preliminary data.</text>
</comment>
<evidence type="ECO:0000256" key="8">
    <source>
        <dbReference type="PROSITE-ProRule" id="PRU00433"/>
    </source>
</evidence>
<dbReference type="InterPro" id="IPR009056">
    <property type="entry name" value="Cyt_c-like_dom"/>
</dbReference>
<feature type="domain" description="Cytochrome c" evidence="9">
    <location>
        <begin position="235"/>
        <end position="332"/>
    </location>
</feature>
<keyword evidence="5" id="KW-0574">Periplasm</keyword>
<comment type="subcellular location">
    <subcellularLocation>
        <location evidence="1">Periplasm</location>
    </subcellularLocation>
</comment>
<accession>A0ABQ6HI53</accession>
<evidence type="ECO:0000256" key="3">
    <source>
        <dbReference type="ARBA" id="ARBA00022723"/>
    </source>
</evidence>
<keyword evidence="10" id="KW-0575">Peroxidase</keyword>
<keyword evidence="7 8" id="KW-0408">Iron</keyword>
<keyword evidence="11" id="KW-1185">Reference proteome</keyword>
<dbReference type="PROSITE" id="PS51257">
    <property type="entry name" value="PROKAR_LIPOPROTEIN"/>
    <property type="match status" value="1"/>
</dbReference>
<dbReference type="Pfam" id="PF03150">
    <property type="entry name" value="CCP_MauG"/>
    <property type="match status" value="1"/>
</dbReference>
<dbReference type="GO" id="GO:0004601">
    <property type="term" value="F:peroxidase activity"/>
    <property type="evidence" value="ECO:0007669"/>
    <property type="project" value="UniProtKB-KW"/>
</dbReference>
<dbReference type="Gene3D" id="1.10.760.10">
    <property type="entry name" value="Cytochrome c-like domain"/>
    <property type="match status" value="3"/>
</dbReference>
<evidence type="ECO:0000259" key="9">
    <source>
        <dbReference type="PROSITE" id="PS51007"/>
    </source>
</evidence>
<dbReference type="Proteomes" id="UP001157134">
    <property type="component" value="Unassembled WGS sequence"/>
</dbReference>
<keyword evidence="3 8" id="KW-0479">Metal-binding</keyword>
<dbReference type="InterPro" id="IPR051395">
    <property type="entry name" value="Cytochrome_c_Peroxidase/MauG"/>
</dbReference>
<evidence type="ECO:0000256" key="1">
    <source>
        <dbReference type="ARBA" id="ARBA00004418"/>
    </source>
</evidence>
<dbReference type="InterPro" id="IPR036909">
    <property type="entry name" value="Cyt_c-like_dom_sf"/>
</dbReference>
<keyword evidence="6" id="KW-0560">Oxidoreductase</keyword>
<evidence type="ECO:0000256" key="7">
    <source>
        <dbReference type="ARBA" id="ARBA00023004"/>
    </source>
</evidence>
<evidence type="ECO:0000313" key="10">
    <source>
        <dbReference type="EMBL" id="GLX86256.1"/>
    </source>
</evidence>
<reference evidence="10 11" key="1">
    <citation type="submission" date="2023-03" db="EMBL/GenBank/DDBJ databases">
        <title>Thalassotalea loyana LMG 22536T draft genome sequence.</title>
        <authorList>
            <person name="Sawabe T."/>
        </authorList>
    </citation>
    <scope>NUCLEOTIDE SEQUENCE [LARGE SCALE GENOMIC DNA]</scope>
    <source>
        <strain evidence="10 11">LMG 22536</strain>
    </source>
</reference>
<keyword evidence="2 8" id="KW-0349">Heme</keyword>
<dbReference type="InterPro" id="IPR026259">
    <property type="entry name" value="MauG/Cytc_peroxidase"/>
</dbReference>
<evidence type="ECO:0000256" key="6">
    <source>
        <dbReference type="ARBA" id="ARBA00023002"/>
    </source>
</evidence>
<sequence>MQKLIALAVFCGLLAGCQEDEGDTTVRDDYTNHFSALPQQAIFPQDNQYTEAKAKLGEFLFWDPILSGDENVACASCHHPDFGWADGRKFSIGVDGVGLGPDRIGFAETPIHAPTVANTAFTGFQLNTDPDNFIAGPYFWDLRADSLETQSLGPIANAIEMRGEAISEADIFPTIEARLANIQEYQALFSEAFPNEEQITMSLVAKALATYQRTLFAGNSRFDQFIAGDTSVFNAEEVAGLNKFIDAGCARCHSGPMLSDNLIHETQPVLEHSPAVRTPSLRNISATAPYMHTGERETLGSAISLYEGRDDLDVSLGDDDFGKLEAFLRTLNTPSLSRQIPERVPSGLPIGGDIN</sequence>
<protein>
    <submittedName>
        <fullName evidence="10">Cytochrome-c peroxidase</fullName>
    </submittedName>
</protein>
<organism evidence="10 11">
    <name type="scientific">Thalassotalea loyana</name>
    <dbReference type="NCBI Taxonomy" id="280483"/>
    <lineage>
        <taxon>Bacteria</taxon>
        <taxon>Pseudomonadati</taxon>
        <taxon>Pseudomonadota</taxon>
        <taxon>Gammaproteobacteria</taxon>
        <taxon>Alteromonadales</taxon>
        <taxon>Colwelliaceae</taxon>
        <taxon>Thalassotalea</taxon>
    </lineage>
</organism>
<dbReference type="RefSeq" id="WP_284299086.1">
    <property type="nucleotide sequence ID" value="NZ_BSSV01000005.1"/>
</dbReference>